<organism evidence="1 2">
    <name type="scientific">Levilactobacillus tujiorum</name>
    <dbReference type="NCBI Taxonomy" id="2912243"/>
    <lineage>
        <taxon>Bacteria</taxon>
        <taxon>Bacillati</taxon>
        <taxon>Bacillota</taxon>
        <taxon>Bacilli</taxon>
        <taxon>Lactobacillales</taxon>
        <taxon>Lactobacillaceae</taxon>
        <taxon>Levilactobacillus</taxon>
    </lineage>
</organism>
<evidence type="ECO:0000313" key="1">
    <source>
        <dbReference type="EMBL" id="NLR29228.1"/>
    </source>
</evidence>
<dbReference type="EMBL" id="JAAVSD010000007">
    <property type="protein sequence ID" value="NLR29228.1"/>
    <property type="molecule type" value="Genomic_DNA"/>
</dbReference>
<dbReference type="Proteomes" id="UP000707477">
    <property type="component" value="Unassembled WGS sequence"/>
</dbReference>
<accession>A0ABX1L4N1</accession>
<dbReference type="RefSeq" id="WP_168849039.1">
    <property type="nucleotide sequence ID" value="NZ_JAAVSD010000007.1"/>
</dbReference>
<reference evidence="1 2" key="1">
    <citation type="submission" date="2020-03" db="EMBL/GenBank/DDBJ databases">
        <authorList>
            <person name="Zhang Z."/>
            <person name="Guo Z."/>
            <person name="Hou Q."/>
            <person name="Shen X."/>
        </authorList>
    </citation>
    <scope>NUCLEOTIDE SEQUENCE [LARGE SCALE GENOMIC DNA]</scope>
    <source>
        <strain evidence="1 2">HBUAS51329</strain>
    </source>
</reference>
<sequence length="333" mass="37908">MENIEQKSKQIAFYELIEGKHKFDLKVALDRVYQSFTRKNYDKINELTIDDVSYYISAVQRVALDEVINYGEDTTDYYGYAINIAKVDSNQQVKYGDLTKVVDERAEVIDLSDDDVDMSKVGPLFDTQFFIDPFYAVVAMGRTIGGTNMWALKKFLQQLFDTKGLRLAFIPDEKTISDIDDMTLLTAINYKVVKTGNVEDQKDDSRSEMGDVKLANYLAADEYEVKLKSISLDKKKAKGKIKQLFSKGEFDDVKSIKLEGIRDGQEVFFSLMKNKLSYHGTIQFDQLKGITVRNNFDYLAKAYASKTGFIKNNLAVKDDSDDDSDDESEGISE</sequence>
<proteinExistence type="predicted"/>
<protein>
    <submittedName>
        <fullName evidence="1">Uncharacterized protein</fullName>
    </submittedName>
</protein>
<name>A0ABX1L4N1_9LACO</name>
<comment type="caution">
    <text evidence="1">The sequence shown here is derived from an EMBL/GenBank/DDBJ whole genome shotgun (WGS) entry which is preliminary data.</text>
</comment>
<evidence type="ECO:0000313" key="2">
    <source>
        <dbReference type="Proteomes" id="UP000707477"/>
    </source>
</evidence>
<keyword evidence="2" id="KW-1185">Reference proteome</keyword>
<gene>
    <name evidence="1" type="ORF">HEQ44_03425</name>
</gene>